<dbReference type="Ensembl" id="ENSOSUT00000008328.1">
    <property type="protein sequence ID" value="ENSOSUP00000008025.1"/>
    <property type="gene ID" value="ENSOSUG00000005941.1"/>
</dbReference>
<name>A0A8C8E826_9STRI</name>
<evidence type="ECO:0000313" key="1">
    <source>
        <dbReference type="Ensembl" id="ENSOSUP00000008025.1"/>
    </source>
</evidence>
<evidence type="ECO:0000313" key="2">
    <source>
        <dbReference type="Proteomes" id="UP000694552"/>
    </source>
</evidence>
<proteinExistence type="predicted"/>
<dbReference type="Proteomes" id="UP000694552">
    <property type="component" value="Unplaced"/>
</dbReference>
<accession>A0A8C8E826</accession>
<protein>
    <submittedName>
        <fullName evidence="1">Uncharacterized protein</fullName>
    </submittedName>
</protein>
<organism evidence="1 2">
    <name type="scientific">Otus sunia</name>
    <name type="common">Oriental scops-owl</name>
    <dbReference type="NCBI Taxonomy" id="257818"/>
    <lineage>
        <taxon>Eukaryota</taxon>
        <taxon>Metazoa</taxon>
        <taxon>Chordata</taxon>
        <taxon>Craniata</taxon>
        <taxon>Vertebrata</taxon>
        <taxon>Euteleostomi</taxon>
        <taxon>Archelosauria</taxon>
        <taxon>Archosauria</taxon>
        <taxon>Dinosauria</taxon>
        <taxon>Saurischia</taxon>
        <taxon>Theropoda</taxon>
        <taxon>Coelurosauria</taxon>
        <taxon>Aves</taxon>
        <taxon>Neognathae</taxon>
        <taxon>Neoaves</taxon>
        <taxon>Telluraves</taxon>
        <taxon>Strigiformes</taxon>
        <taxon>Strigidae</taxon>
        <taxon>Otus</taxon>
    </lineage>
</organism>
<keyword evidence="2" id="KW-1185">Reference proteome</keyword>
<reference evidence="1" key="2">
    <citation type="submission" date="2025-09" db="UniProtKB">
        <authorList>
            <consortium name="Ensembl"/>
        </authorList>
    </citation>
    <scope>IDENTIFICATION</scope>
</reference>
<sequence length="65" mass="7071">MVRGRRGNGKEGVTTQALLTTGREAAWGVTSACAPLIKSPSRFFFSPLTFACNDPAIRQISFRLL</sequence>
<reference evidence="1" key="1">
    <citation type="submission" date="2025-08" db="UniProtKB">
        <authorList>
            <consortium name="Ensembl"/>
        </authorList>
    </citation>
    <scope>IDENTIFICATION</scope>
</reference>
<dbReference type="AlphaFoldDB" id="A0A8C8E826"/>